<dbReference type="Pfam" id="PF01135">
    <property type="entry name" value="PCMT"/>
    <property type="match status" value="1"/>
</dbReference>
<dbReference type="HAMAP" id="MF_00090">
    <property type="entry name" value="PIMT"/>
    <property type="match status" value="1"/>
</dbReference>
<organism evidence="8 9">
    <name type="scientific">Solidesulfovibrio magneticus (strain ATCC 700980 / DSM 13731 / RS-1)</name>
    <name type="common">Desulfovibrio magneticus</name>
    <dbReference type="NCBI Taxonomy" id="573370"/>
    <lineage>
        <taxon>Bacteria</taxon>
        <taxon>Pseudomonadati</taxon>
        <taxon>Thermodesulfobacteriota</taxon>
        <taxon>Desulfovibrionia</taxon>
        <taxon>Desulfovibrionales</taxon>
        <taxon>Desulfovibrionaceae</taxon>
        <taxon>Solidesulfovibrio</taxon>
    </lineage>
</organism>
<dbReference type="Proteomes" id="UP000009071">
    <property type="component" value="Chromosome"/>
</dbReference>
<dbReference type="STRING" id="573370.DMR_21560"/>
<dbReference type="FunFam" id="3.40.50.150:FF:000010">
    <property type="entry name" value="Protein-L-isoaspartate O-methyltransferase"/>
    <property type="match status" value="1"/>
</dbReference>
<reference evidence="8 9" key="1">
    <citation type="journal article" date="2009" name="Genome Res.">
        <title>Whole genome sequence of Desulfovibrio magneticus strain RS-1 revealed common gene clusters in magnetotactic bacteria.</title>
        <authorList>
            <person name="Nakazawa H."/>
            <person name="Arakaki A."/>
            <person name="Narita-Yamada S."/>
            <person name="Yashiro I."/>
            <person name="Jinno K."/>
            <person name="Aoki N."/>
            <person name="Tsuruyama A."/>
            <person name="Okamura Y."/>
            <person name="Tanikawa S."/>
            <person name="Fujita N."/>
            <person name="Takeyama H."/>
            <person name="Matsunaga T."/>
        </authorList>
    </citation>
    <scope>NUCLEOTIDE SEQUENCE [LARGE SCALE GENOMIC DNA]</scope>
    <source>
        <strain evidence="9">ATCC 700980 / DSM 13731 / RS-1</strain>
    </source>
</reference>
<dbReference type="GO" id="GO:0032259">
    <property type="term" value="P:methylation"/>
    <property type="evidence" value="ECO:0007669"/>
    <property type="project" value="UniProtKB-KW"/>
</dbReference>
<evidence type="ECO:0000313" key="9">
    <source>
        <dbReference type="Proteomes" id="UP000009071"/>
    </source>
</evidence>
<dbReference type="KEGG" id="dma:DMR_21560"/>
<dbReference type="CDD" id="cd02440">
    <property type="entry name" value="AdoMet_MTases"/>
    <property type="match status" value="1"/>
</dbReference>
<dbReference type="InterPro" id="IPR029063">
    <property type="entry name" value="SAM-dependent_MTases_sf"/>
</dbReference>
<evidence type="ECO:0000256" key="3">
    <source>
        <dbReference type="ARBA" id="ARBA00022490"/>
    </source>
</evidence>
<dbReference type="eggNOG" id="COG2518">
    <property type="taxonomic scope" value="Bacteria"/>
</dbReference>
<comment type="catalytic activity">
    <reaction evidence="7">
        <text>[protein]-L-isoaspartate + S-adenosyl-L-methionine = [protein]-L-isoaspartate alpha-methyl ester + S-adenosyl-L-homocysteine</text>
        <dbReference type="Rhea" id="RHEA:12705"/>
        <dbReference type="Rhea" id="RHEA-COMP:12143"/>
        <dbReference type="Rhea" id="RHEA-COMP:12144"/>
        <dbReference type="ChEBI" id="CHEBI:57856"/>
        <dbReference type="ChEBI" id="CHEBI:59789"/>
        <dbReference type="ChEBI" id="CHEBI:90596"/>
        <dbReference type="ChEBI" id="CHEBI:90598"/>
        <dbReference type="EC" id="2.1.1.77"/>
    </reaction>
</comment>
<dbReference type="NCBIfam" id="NF001453">
    <property type="entry name" value="PRK00312.1"/>
    <property type="match status" value="1"/>
</dbReference>
<gene>
    <name evidence="7 8" type="primary">pcm</name>
    <name evidence="8" type="ordered locus">DMR_21560</name>
</gene>
<dbReference type="NCBIfam" id="TIGR00080">
    <property type="entry name" value="pimt"/>
    <property type="match status" value="1"/>
</dbReference>
<accession>C4XSC5</accession>
<name>C4XSC5_SOLM1</name>
<dbReference type="SUPFAM" id="SSF53335">
    <property type="entry name" value="S-adenosyl-L-methionine-dependent methyltransferases"/>
    <property type="match status" value="1"/>
</dbReference>
<evidence type="ECO:0000256" key="6">
    <source>
        <dbReference type="ARBA" id="ARBA00022691"/>
    </source>
</evidence>
<evidence type="ECO:0000256" key="5">
    <source>
        <dbReference type="ARBA" id="ARBA00022679"/>
    </source>
</evidence>
<proteinExistence type="inferred from homology"/>
<keyword evidence="6 7" id="KW-0949">S-adenosyl-L-methionine</keyword>
<dbReference type="EC" id="2.1.1.77" evidence="7"/>
<dbReference type="GO" id="GO:0004719">
    <property type="term" value="F:protein-L-isoaspartate (D-aspartate) O-methyltransferase activity"/>
    <property type="evidence" value="ECO:0007669"/>
    <property type="project" value="UniProtKB-UniRule"/>
</dbReference>
<comment type="similarity">
    <text evidence="2 7">Belongs to the methyltransferase superfamily. L-isoaspartyl/D-aspartyl protein methyltransferase family.</text>
</comment>
<keyword evidence="5 7" id="KW-0808">Transferase</keyword>
<protein>
    <recommendedName>
        <fullName evidence="7">Protein-L-isoaspartate O-methyltransferase</fullName>
        <ecNumber evidence="7">2.1.1.77</ecNumber>
    </recommendedName>
    <alternativeName>
        <fullName evidence="7">L-isoaspartyl protein carboxyl methyltransferase</fullName>
    </alternativeName>
    <alternativeName>
        <fullName evidence="7">Protein L-isoaspartyl methyltransferase</fullName>
    </alternativeName>
    <alternativeName>
        <fullName evidence="7">Protein-beta-aspartate methyltransferase</fullName>
        <shortName evidence="7">PIMT</shortName>
    </alternativeName>
</protein>
<keyword evidence="9" id="KW-1185">Reference proteome</keyword>
<evidence type="ECO:0000256" key="2">
    <source>
        <dbReference type="ARBA" id="ARBA00005369"/>
    </source>
</evidence>
<comment type="subcellular location">
    <subcellularLocation>
        <location evidence="1 7">Cytoplasm</location>
    </subcellularLocation>
</comment>
<dbReference type="GO" id="GO:0030091">
    <property type="term" value="P:protein repair"/>
    <property type="evidence" value="ECO:0007669"/>
    <property type="project" value="UniProtKB-UniRule"/>
</dbReference>
<dbReference type="Gene3D" id="3.40.50.150">
    <property type="entry name" value="Vaccinia Virus protein VP39"/>
    <property type="match status" value="1"/>
</dbReference>
<dbReference type="AlphaFoldDB" id="C4XSC5"/>
<evidence type="ECO:0000313" key="8">
    <source>
        <dbReference type="EMBL" id="BAH75647.1"/>
    </source>
</evidence>
<keyword evidence="3 7" id="KW-0963">Cytoplasm</keyword>
<evidence type="ECO:0000256" key="1">
    <source>
        <dbReference type="ARBA" id="ARBA00004496"/>
    </source>
</evidence>
<dbReference type="PROSITE" id="PS01279">
    <property type="entry name" value="PCMT"/>
    <property type="match status" value="1"/>
</dbReference>
<dbReference type="HOGENOM" id="CLU_055432_2_0_7"/>
<keyword evidence="4 7" id="KW-0489">Methyltransferase</keyword>
<evidence type="ECO:0000256" key="4">
    <source>
        <dbReference type="ARBA" id="ARBA00022603"/>
    </source>
</evidence>
<feature type="active site" evidence="7">
    <location>
        <position position="81"/>
    </location>
</feature>
<dbReference type="PANTHER" id="PTHR11579">
    <property type="entry name" value="PROTEIN-L-ISOASPARTATE O-METHYLTRANSFERASE"/>
    <property type="match status" value="1"/>
</dbReference>
<sequence length="235" mass="26180">MARGRMLPRERKLMNATGVKTDLRRSRERMVREQIEARGVTRPEVLRAMRKTPRHLFVEEALIPQAYEDHPLPIGHGQTISQPYVVAWMTELLEVAPGHKVLEIGTGSGYQAAVLAELGAEVYTVERIKPLYEQARARLDALRYDRVQLKLDDGTLGWPEKAPFDRILVAAGGPKIPAPLVAQLGPAGRMVIPVGTSRRNQTLCLVRRDNGRVIVRDLGGVMFVDLVGTHGWQAS</sequence>
<comment type="function">
    <text evidence="7">Catalyzes the methyl esterification of L-isoaspartyl residues in peptides and proteins that result from spontaneous decomposition of normal L-aspartyl and L-asparaginyl residues. It plays a role in the repair and/or degradation of damaged proteins.</text>
</comment>
<evidence type="ECO:0000256" key="7">
    <source>
        <dbReference type="HAMAP-Rule" id="MF_00090"/>
    </source>
</evidence>
<dbReference type="EMBL" id="AP010904">
    <property type="protein sequence ID" value="BAH75647.1"/>
    <property type="molecule type" value="Genomic_DNA"/>
</dbReference>
<dbReference type="InterPro" id="IPR000682">
    <property type="entry name" value="PCMT"/>
</dbReference>
<dbReference type="GO" id="GO:0005737">
    <property type="term" value="C:cytoplasm"/>
    <property type="evidence" value="ECO:0007669"/>
    <property type="project" value="UniProtKB-SubCell"/>
</dbReference>
<dbReference type="PANTHER" id="PTHR11579:SF0">
    <property type="entry name" value="PROTEIN-L-ISOASPARTATE(D-ASPARTATE) O-METHYLTRANSFERASE"/>
    <property type="match status" value="1"/>
</dbReference>